<sequence>MFCPVVRLVYVRLMQEHFPHRKNASRAASMHPVGRKMGDGDGSDICSPAAIVLGNVPCRAWCIKYTYKPRSRLFADYKLIRTPFIALMSAPMHLHLRAVEDIDTDLHFSFGKVYLLLTIVVPLALNGKIVTSFHLPIFHWSYIHTYMYIF</sequence>
<keyword evidence="2" id="KW-1185">Reference proteome</keyword>
<dbReference type="AlphaFoldDB" id="A0A2U9R508"/>
<proteinExistence type="predicted"/>
<name>A0A2U9R508_PICKU</name>
<organism evidence="1 2">
    <name type="scientific">Pichia kudriavzevii</name>
    <name type="common">Yeast</name>
    <name type="synonym">Issatchenkia orientalis</name>
    <dbReference type="NCBI Taxonomy" id="4909"/>
    <lineage>
        <taxon>Eukaryota</taxon>
        <taxon>Fungi</taxon>
        <taxon>Dikarya</taxon>
        <taxon>Ascomycota</taxon>
        <taxon>Saccharomycotina</taxon>
        <taxon>Pichiomycetes</taxon>
        <taxon>Pichiales</taxon>
        <taxon>Pichiaceae</taxon>
        <taxon>Pichia</taxon>
    </lineage>
</organism>
<dbReference type="GeneID" id="40384188"/>
<accession>A0A2U9R508</accession>
<dbReference type="KEGG" id="pkz:C5L36_0C03330"/>
<gene>
    <name evidence="1" type="ORF">C5L36_0C03330</name>
</gene>
<protein>
    <submittedName>
        <fullName evidence="1">Uncharacterized protein</fullName>
    </submittedName>
</protein>
<dbReference type="VEuPathDB" id="FungiDB:C5L36_0C03330"/>
<dbReference type="RefSeq" id="XP_029321870.1">
    <property type="nucleotide sequence ID" value="XM_029466010.1"/>
</dbReference>
<reference evidence="1 2" key="1">
    <citation type="submission" date="2018-06" db="EMBL/GenBank/DDBJ databases">
        <title>Population genomics shows no distinction between pathogenic Candida krusei and environmental Pichia kudriavzevii: One species, four names.</title>
        <authorList>
            <person name="Douglass A.P."/>
            <person name="Offei B."/>
            <person name="Braun-Galleani S."/>
            <person name="Coughlan A.Y."/>
            <person name="Martos A."/>
            <person name="Ortiz-Merino R.A."/>
            <person name="Byrne K.P."/>
            <person name="Wolfe K.H."/>
        </authorList>
    </citation>
    <scope>NUCLEOTIDE SEQUENCE [LARGE SCALE GENOMIC DNA]</scope>
    <source>
        <strain evidence="1 2">CBS573</strain>
    </source>
</reference>
<evidence type="ECO:0000313" key="2">
    <source>
        <dbReference type="Proteomes" id="UP000249293"/>
    </source>
</evidence>
<dbReference type="EMBL" id="CP028775">
    <property type="protein sequence ID" value="AWU76393.1"/>
    <property type="molecule type" value="Genomic_DNA"/>
</dbReference>
<evidence type="ECO:0000313" key="1">
    <source>
        <dbReference type="EMBL" id="AWU76393.1"/>
    </source>
</evidence>
<dbReference type="Proteomes" id="UP000249293">
    <property type="component" value="Chromosome 3"/>
</dbReference>